<comment type="pathway">
    <text evidence="2 14">Porphyrin-containing compound metabolism; protoporphyrin-IX biosynthesis; protoporphyrinogen-IX from coproporphyrinogen-III (AdoMet route): step 1/1.</text>
</comment>
<dbReference type="GO" id="GO:0004109">
    <property type="term" value="F:coproporphyrinogen oxidase activity"/>
    <property type="evidence" value="ECO:0007669"/>
    <property type="project" value="InterPro"/>
</dbReference>
<dbReference type="EMBL" id="CP012109">
    <property type="protein sequence ID" value="AKQ64496.1"/>
    <property type="molecule type" value="Genomic_DNA"/>
</dbReference>
<dbReference type="Proteomes" id="UP000009026">
    <property type="component" value="Chromosome"/>
</dbReference>
<feature type="binding site" evidence="15">
    <location>
        <position position="337"/>
    </location>
    <ligand>
        <name>S-adenosyl-L-methionine</name>
        <dbReference type="ChEBI" id="CHEBI:59789"/>
        <label>1</label>
    </ligand>
</feature>
<dbReference type="NCBIfam" id="TIGR00538">
    <property type="entry name" value="hemN"/>
    <property type="match status" value="1"/>
</dbReference>
<evidence type="ECO:0000256" key="8">
    <source>
        <dbReference type="ARBA" id="ARBA00022723"/>
    </source>
</evidence>
<dbReference type="GO" id="GO:0005737">
    <property type="term" value="C:cytoplasm"/>
    <property type="evidence" value="ECO:0007669"/>
    <property type="project" value="UniProtKB-SubCell"/>
</dbReference>
<evidence type="ECO:0000256" key="12">
    <source>
        <dbReference type="ARBA" id="ARBA00023244"/>
    </source>
</evidence>
<dbReference type="InterPro" id="IPR004558">
    <property type="entry name" value="Coprogen_oxidase_HemN"/>
</dbReference>
<feature type="binding site" evidence="15">
    <location>
        <position position="120"/>
    </location>
    <ligand>
        <name>S-adenosyl-L-methionine</name>
        <dbReference type="ChEBI" id="CHEBI:59789"/>
        <label>1</label>
    </ligand>
</feature>
<dbReference type="RefSeq" id="WP_002634286.1">
    <property type="nucleotide sequence ID" value="NZ_CP012109.1"/>
</dbReference>
<evidence type="ECO:0000313" key="19">
    <source>
        <dbReference type="Proteomes" id="UP000009026"/>
    </source>
</evidence>
<dbReference type="SMART" id="SM00729">
    <property type="entry name" value="Elp3"/>
    <property type="match status" value="1"/>
</dbReference>
<dbReference type="InterPro" id="IPR034505">
    <property type="entry name" value="Coproporphyrinogen-III_oxidase"/>
</dbReference>
<dbReference type="InterPro" id="IPR006638">
    <property type="entry name" value="Elp3/MiaA/NifB-like_rSAM"/>
</dbReference>
<feature type="binding site" evidence="15">
    <location>
        <begin position="75"/>
        <end position="77"/>
    </location>
    <ligand>
        <name>S-adenosyl-L-methionine</name>
        <dbReference type="ChEBI" id="CHEBI:59789"/>
        <label>2</label>
    </ligand>
</feature>
<gene>
    <name evidence="18" type="ORF">A176_001408</name>
</gene>
<keyword evidence="6 14" id="KW-0963">Cytoplasm</keyword>
<comment type="similarity">
    <text evidence="3 14">Belongs to the anaerobic coproporphyrinogen-III oxidase family.</text>
</comment>
<dbReference type="Pfam" id="PF04055">
    <property type="entry name" value="Radical_SAM"/>
    <property type="match status" value="1"/>
</dbReference>
<sequence length="457" mass="51629">MEPPRHEVPTPPEALLRRYNVSGPRYTSYPTAPEWRKDFGPEDLVARLERAGARERTEPLSLYVHLPFCRSLCWYCGCNVVVSKDCCAADRYIDHLEMELDLVSARLGSRRTLSQIHWGGGTPTFLNEKQLERLWRAITRRFRIARDAEVAIEVHPAVTTSGQLTLLRSLGFNRVSMGLQDFDTRVQQATNRLQSPEETRALLEHARLLGFQGVNFDLIYGLPHQDAEGWARTLETVLSMRPDRLAVYSFAFMPEVLKHQRRMPAEAIPDGRTKLELFRAAYAAFVSAGYQPIGMDHFAVPDDELSRAQAERRLGRNFQGYTVQAASDVVAIGSTGISDVGGAYAQNVRALPRYYARVSQGCLATERGLALTADDQRRRAVITRLMCNFWVDLGPDADGYFAPELERLRAFEDDGLVRRSGTQLELTPLGRLFVRNVAMVFDTYLAGAERPRFSRTV</sequence>
<evidence type="ECO:0000256" key="6">
    <source>
        <dbReference type="ARBA" id="ARBA00022490"/>
    </source>
</evidence>
<feature type="binding site" evidence="15">
    <location>
        <position position="251"/>
    </location>
    <ligand>
        <name>S-adenosyl-L-methionine</name>
        <dbReference type="ChEBI" id="CHEBI:59789"/>
        <label>2</label>
    </ligand>
</feature>
<feature type="binding site" evidence="15">
    <location>
        <position position="63"/>
    </location>
    <ligand>
        <name>S-adenosyl-L-methionine</name>
        <dbReference type="ChEBI" id="CHEBI:59789"/>
        <label>1</label>
    </ligand>
</feature>
<keyword evidence="9 14" id="KW-0560">Oxidoreductase</keyword>
<dbReference type="Gene3D" id="1.10.10.920">
    <property type="match status" value="1"/>
</dbReference>
<dbReference type="KEGG" id="mym:A176_001408"/>
<feature type="binding site" evidence="15">
    <location>
        <begin position="121"/>
        <end position="122"/>
    </location>
    <ligand>
        <name>S-adenosyl-L-methionine</name>
        <dbReference type="ChEBI" id="CHEBI:59789"/>
        <label>2</label>
    </ligand>
</feature>
<feature type="domain" description="Radical SAM core" evidence="17">
    <location>
        <begin position="54"/>
        <end position="291"/>
    </location>
</feature>
<feature type="binding site" evidence="16">
    <location>
        <position position="76"/>
    </location>
    <ligand>
        <name>[4Fe-4S] cluster</name>
        <dbReference type="ChEBI" id="CHEBI:49883"/>
        <note>4Fe-4S-S-AdoMet</note>
    </ligand>
</feature>
<evidence type="ECO:0000256" key="13">
    <source>
        <dbReference type="ARBA" id="ARBA00048321"/>
    </source>
</evidence>
<evidence type="ECO:0000313" key="18">
    <source>
        <dbReference type="EMBL" id="AKQ64496.1"/>
    </source>
</evidence>
<evidence type="ECO:0000256" key="11">
    <source>
        <dbReference type="ARBA" id="ARBA00023014"/>
    </source>
</evidence>
<dbReference type="GO" id="GO:0051989">
    <property type="term" value="F:coproporphyrinogen dehydrogenase activity"/>
    <property type="evidence" value="ECO:0007669"/>
    <property type="project" value="UniProtKB-EC"/>
</dbReference>
<dbReference type="AlphaFoldDB" id="A0A0H4WMA2"/>
<dbReference type="GO" id="GO:0006782">
    <property type="term" value="P:protoporphyrinogen IX biosynthetic process"/>
    <property type="evidence" value="ECO:0007669"/>
    <property type="project" value="UniProtKB-UniPathway"/>
</dbReference>
<feature type="binding site" evidence="15">
    <location>
        <position position="180"/>
    </location>
    <ligand>
        <name>S-adenosyl-L-methionine</name>
        <dbReference type="ChEBI" id="CHEBI:59789"/>
        <label>2</label>
    </ligand>
</feature>
<keyword evidence="19" id="KW-1185">Reference proteome</keyword>
<feature type="binding site" evidence="16">
    <location>
        <position position="73"/>
    </location>
    <ligand>
        <name>[4Fe-4S] cluster</name>
        <dbReference type="ChEBI" id="CHEBI:49883"/>
        <note>4Fe-4S-S-AdoMet</note>
    </ligand>
</feature>
<keyword evidence="7 14" id="KW-0949">S-adenosyl-L-methionine</keyword>
<keyword evidence="11 14" id="KW-0411">Iron-sulfur</keyword>
<evidence type="ECO:0000256" key="1">
    <source>
        <dbReference type="ARBA" id="ARBA00004496"/>
    </source>
</evidence>
<dbReference type="PANTHER" id="PTHR13932:SF6">
    <property type="entry name" value="OXYGEN-INDEPENDENT COPROPORPHYRINOGEN III OXIDASE"/>
    <property type="match status" value="1"/>
</dbReference>
<accession>A0A0H4WMA2</accession>
<keyword evidence="5 14" id="KW-0004">4Fe-4S</keyword>
<comment type="catalytic activity">
    <reaction evidence="13 14">
        <text>coproporphyrinogen III + 2 S-adenosyl-L-methionine = protoporphyrinogen IX + 2 5'-deoxyadenosine + 2 L-methionine + 2 CO2</text>
        <dbReference type="Rhea" id="RHEA:15425"/>
        <dbReference type="ChEBI" id="CHEBI:16526"/>
        <dbReference type="ChEBI" id="CHEBI:17319"/>
        <dbReference type="ChEBI" id="CHEBI:57307"/>
        <dbReference type="ChEBI" id="CHEBI:57309"/>
        <dbReference type="ChEBI" id="CHEBI:57844"/>
        <dbReference type="ChEBI" id="CHEBI:59789"/>
        <dbReference type="EC" id="1.3.98.3"/>
    </reaction>
</comment>
<reference evidence="18 19" key="1">
    <citation type="journal article" date="2016" name="PLoS ONE">
        <title>Complete Genome Sequence and Comparative Genomics of a Novel Myxobacterium Myxococcus hansupus.</title>
        <authorList>
            <person name="Sharma G."/>
            <person name="Narwani T."/>
            <person name="Subramanian S."/>
        </authorList>
    </citation>
    <scope>NUCLEOTIDE SEQUENCE [LARGE SCALE GENOMIC DNA]</scope>
    <source>
        <strain evidence="19">mixupus</strain>
    </source>
</reference>
<feature type="binding site" evidence="15">
    <location>
        <position position="153"/>
    </location>
    <ligand>
        <name>S-adenosyl-L-methionine</name>
        <dbReference type="ChEBI" id="CHEBI:59789"/>
        <label>1</label>
    </ligand>
</feature>
<dbReference type="CDD" id="cd01335">
    <property type="entry name" value="Radical_SAM"/>
    <property type="match status" value="1"/>
</dbReference>
<feature type="binding site" evidence="16">
    <location>
        <position position="69"/>
    </location>
    <ligand>
        <name>[4Fe-4S] cluster</name>
        <dbReference type="ChEBI" id="CHEBI:49883"/>
        <note>4Fe-4S-S-AdoMet</note>
    </ligand>
</feature>
<dbReference type="SFLD" id="SFLDS00029">
    <property type="entry name" value="Radical_SAM"/>
    <property type="match status" value="1"/>
</dbReference>
<evidence type="ECO:0000256" key="16">
    <source>
        <dbReference type="PIRSR" id="PIRSR000167-2"/>
    </source>
</evidence>
<dbReference type="Gene3D" id="3.20.20.70">
    <property type="entry name" value="Aldolase class I"/>
    <property type="match status" value="1"/>
</dbReference>
<dbReference type="eggNOG" id="COG0635">
    <property type="taxonomic scope" value="Bacteria"/>
</dbReference>
<dbReference type="PROSITE" id="PS51918">
    <property type="entry name" value="RADICAL_SAM"/>
    <property type="match status" value="1"/>
</dbReference>
<dbReference type="GO" id="GO:0051539">
    <property type="term" value="F:4 iron, 4 sulfur cluster binding"/>
    <property type="evidence" value="ECO:0007669"/>
    <property type="project" value="UniProtKB-KW"/>
</dbReference>
<dbReference type="InterPro" id="IPR058240">
    <property type="entry name" value="rSAM_sf"/>
</dbReference>
<dbReference type="PANTHER" id="PTHR13932">
    <property type="entry name" value="COPROPORPHYRINIGEN III OXIDASE"/>
    <property type="match status" value="1"/>
</dbReference>
<keyword evidence="12 14" id="KW-0627">Porphyrin biosynthesis</keyword>
<dbReference type="Pfam" id="PF06969">
    <property type="entry name" value="HemN_C"/>
    <property type="match status" value="1"/>
</dbReference>
<dbReference type="SUPFAM" id="SSF102114">
    <property type="entry name" value="Radical SAM enzymes"/>
    <property type="match status" value="1"/>
</dbReference>
<evidence type="ECO:0000256" key="10">
    <source>
        <dbReference type="ARBA" id="ARBA00023004"/>
    </source>
</evidence>
<dbReference type="GO" id="GO:0046872">
    <property type="term" value="F:metal ion binding"/>
    <property type="evidence" value="ECO:0007669"/>
    <property type="project" value="UniProtKB-KW"/>
</dbReference>
<keyword evidence="10 14" id="KW-0408">Iron</keyword>
<evidence type="ECO:0000256" key="14">
    <source>
        <dbReference type="PIRNR" id="PIRNR000167"/>
    </source>
</evidence>
<dbReference type="PATRIC" id="fig|1297742.4.peg.1425"/>
<comment type="subunit">
    <text evidence="4">Monomer.</text>
</comment>
<proteinExistence type="inferred from homology"/>
<dbReference type="InterPro" id="IPR007197">
    <property type="entry name" value="rSAM"/>
</dbReference>
<comment type="subcellular location">
    <subcellularLocation>
        <location evidence="1 14">Cytoplasm</location>
    </subcellularLocation>
</comment>
<dbReference type="PIRSF" id="PIRSF000167">
    <property type="entry name" value="HemN"/>
    <property type="match status" value="1"/>
</dbReference>
<evidence type="ECO:0000259" key="17">
    <source>
        <dbReference type="PROSITE" id="PS51918"/>
    </source>
</evidence>
<evidence type="ECO:0000256" key="9">
    <source>
        <dbReference type="ARBA" id="ARBA00023002"/>
    </source>
</evidence>
<dbReference type="OrthoDB" id="9808022at2"/>
<name>A0A0H4WMA2_9BACT</name>
<comment type="cofactor">
    <cofactor evidence="14 16">
        <name>[4Fe-4S] cluster</name>
        <dbReference type="ChEBI" id="CHEBI:49883"/>
    </cofactor>
    <text evidence="14 16">Binds 1 [4Fe-4S] cluster. The cluster is coordinated with 3 cysteines and an exchangeable S-adenosyl-L-methionine.</text>
</comment>
<evidence type="ECO:0000256" key="4">
    <source>
        <dbReference type="ARBA" id="ARBA00011245"/>
    </source>
</evidence>
<evidence type="ECO:0000256" key="15">
    <source>
        <dbReference type="PIRSR" id="PIRSR000167-1"/>
    </source>
</evidence>
<evidence type="ECO:0000256" key="5">
    <source>
        <dbReference type="ARBA" id="ARBA00022485"/>
    </source>
</evidence>
<organism evidence="18 19">
    <name type="scientific">Pseudomyxococcus hansupus</name>
    <dbReference type="NCBI Taxonomy" id="1297742"/>
    <lineage>
        <taxon>Bacteria</taxon>
        <taxon>Pseudomonadati</taxon>
        <taxon>Myxococcota</taxon>
        <taxon>Myxococcia</taxon>
        <taxon>Myxococcales</taxon>
        <taxon>Cystobacterineae</taxon>
        <taxon>Myxococcaceae</taxon>
        <taxon>Pseudomyxococcus</taxon>
    </lineage>
</organism>
<feature type="binding site" evidence="15">
    <location>
        <position position="192"/>
    </location>
    <ligand>
        <name>S-adenosyl-L-methionine</name>
        <dbReference type="ChEBI" id="CHEBI:59789"/>
        <label>2</label>
    </ligand>
</feature>
<dbReference type="UniPathway" id="UPA00251">
    <property type="reaction ID" value="UER00323"/>
</dbReference>
<dbReference type="InterPro" id="IPR013785">
    <property type="entry name" value="Aldolase_TIM"/>
</dbReference>
<dbReference type="InterPro" id="IPR010723">
    <property type="entry name" value="HemN_C"/>
</dbReference>
<keyword evidence="8 14" id="KW-0479">Metal-binding</keyword>
<feature type="binding site" evidence="15">
    <location>
        <position position="217"/>
    </location>
    <ligand>
        <name>S-adenosyl-L-methionine</name>
        <dbReference type="ChEBI" id="CHEBI:59789"/>
        <label>2</label>
    </ligand>
</feature>
<protein>
    <recommendedName>
        <fullName evidence="14">Coproporphyrinogen-III oxidase</fullName>
        <ecNumber evidence="14">1.3.98.3</ecNumber>
    </recommendedName>
</protein>
<evidence type="ECO:0000256" key="3">
    <source>
        <dbReference type="ARBA" id="ARBA00005493"/>
    </source>
</evidence>
<evidence type="ECO:0000256" key="7">
    <source>
        <dbReference type="ARBA" id="ARBA00022691"/>
    </source>
</evidence>
<evidence type="ECO:0000256" key="2">
    <source>
        <dbReference type="ARBA" id="ARBA00004785"/>
    </source>
</evidence>
<dbReference type="STRING" id="1297742.A176_001408"/>
<dbReference type="SFLD" id="SFLDG01065">
    <property type="entry name" value="anaerobic_coproporphyrinogen-I"/>
    <property type="match status" value="1"/>
</dbReference>
<dbReference type="EC" id="1.3.98.3" evidence="14"/>